<sequence length="495" mass="58085">MIFQKGRGFLEENNEILNKMKELFITVRYKYIKQNNDGNGYQTFNQYEKERHKPLHDGFLKSHLMRENTYGIFCRKNLTKFVTFDVDVPDKTEAKRVVLALYESLSNLGIPTDKIYTSWSGTKGYHVDIYFSKEIPYKYMEKLYDEAVKSTLNLLGGNIEGQIEKRPSPTQGLKLPLSINFKNKNQVDNICWYVDVQENFMPIRSLDFILTIEPIDAQVISDIINDLPDIEIDQSLSKEKLLEENRVNVDFSNFDLSKENLNTLEKLYNEGLKKSGTRNASLCKLAIYFNTLKVQKSECYLLLKDWMDNQNPILYKTPIKTCYQEINRIVDLVYKKNVILFKGKTEISISRSEMLTIYQYPKKLHNIITVLLIHSKRFEDKDNKFYMTYEQISRASRCAVRTAMSQIKELEKNGIIKVTRGRILGTHENYPNTYELNMNWLKSDREIMVNVSAETLESYLDIRIYLIKEIFSYIELSNIKEILIKAKEQQAITLQ</sequence>
<dbReference type="RefSeq" id="WP_389362981.1">
    <property type="nucleotide sequence ID" value="NZ_JBIACK010000012.1"/>
</dbReference>
<dbReference type="Proteomes" id="UP001601059">
    <property type="component" value="Unassembled WGS sequence"/>
</dbReference>
<proteinExistence type="predicted"/>
<keyword evidence="3" id="KW-1185">Reference proteome</keyword>
<dbReference type="InterPro" id="IPR036388">
    <property type="entry name" value="WH-like_DNA-bd_sf"/>
</dbReference>
<organism evidence="2 3">
    <name type="scientific">Cytobacillus spartinae</name>
    <dbReference type="NCBI Taxonomy" id="3299023"/>
    <lineage>
        <taxon>Bacteria</taxon>
        <taxon>Bacillati</taxon>
        <taxon>Bacillota</taxon>
        <taxon>Bacilli</taxon>
        <taxon>Bacillales</taxon>
        <taxon>Bacillaceae</taxon>
        <taxon>Cytobacillus</taxon>
    </lineage>
</organism>
<evidence type="ECO:0000313" key="3">
    <source>
        <dbReference type="Proteomes" id="UP001601059"/>
    </source>
</evidence>
<feature type="domain" description="TOTE conflict system primase" evidence="1">
    <location>
        <begin position="32"/>
        <end position="151"/>
    </location>
</feature>
<reference evidence="2 3" key="1">
    <citation type="submission" date="2024-08" db="EMBL/GenBank/DDBJ databases">
        <title>Two novel Cytobacillus novel species.</title>
        <authorList>
            <person name="Liu G."/>
        </authorList>
    </citation>
    <scope>NUCLEOTIDE SEQUENCE [LARGE SCALE GENOMIC DNA]</scope>
    <source>
        <strain evidence="2 3">FJAT-54145</strain>
    </source>
</reference>
<dbReference type="EMBL" id="JBIACK010000012">
    <property type="protein sequence ID" value="MFE8702905.1"/>
    <property type="molecule type" value="Genomic_DNA"/>
</dbReference>
<dbReference type="Pfam" id="PF22548">
    <property type="entry name" value="AEP-TOTE"/>
    <property type="match status" value="1"/>
</dbReference>
<comment type="caution">
    <text evidence="2">The sequence shown here is derived from an EMBL/GenBank/DDBJ whole genome shotgun (WGS) entry which is preliminary data.</text>
</comment>
<evidence type="ECO:0000313" key="2">
    <source>
        <dbReference type="EMBL" id="MFE8702905.1"/>
    </source>
</evidence>
<evidence type="ECO:0000259" key="1">
    <source>
        <dbReference type="Pfam" id="PF22548"/>
    </source>
</evidence>
<dbReference type="InterPro" id="IPR054347">
    <property type="entry name" value="TOTE_primase"/>
</dbReference>
<name>A0ABW6KI41_9BACI</name>
<dbReference type="Gene3D" id="1.10.10.10">
    <property type="entry name" value="Winged helix-like DNA-binding domain superfamily/Winged helix DNA-binding domain"/>
    <property type="match status" value="1"/>
</dbReference>
<gene>
    <name evidence="2" type="ORF">ACFYKX_20060</name>
</gene>
<protein>
    <recommendedName>
        <fullName evidence="1">TOTE conflict system primase domain-containing protein</fullName>
    </recommendedName>
</protein>
<accession>A0ABW6KI41</accession>